<feature type="non-terminal residue" evidence="1">
    <location>
        <position position="1"/>
    </location>
</feature>
<proteinExistence type="predicted"/>
<dbReference type="EMBL" id="BART01011784">
    <property type="protein sequence ID" value="GAG88830.1"/>
    <property type="molecule type" value="Genomic_DNA"/>
</dbReference>
<protein>
    <submittedName>
        <fullName evidence="1">Uncharacterized protein</fullName>
    </submittedName>
</protein>
<reference evidence="1" key="1">
    <citation type="journal article" date="2014" name="Front. Microbiol.">
        <title>High frequency of phylogenetically diverse reductive dehalogenase-homologous genes in deep subseafloor sedimentary metagenomes.</title>
        <authorList>
            <person name="Kawai M."/>
            <person name="Futagami T."/>
            <person name="Toyoda A."/>
            <person name="Takaki Y."/>
            <person name="Nishi S."/>
            <person name="Hori S."/>
            <person name="Arai W."/>
            <person name="Tsubouchi T."/>
            <person name="Morono Y."/>
            <person name="Uchiyama I."/>
            <person name="Ito T."/>
            <person name="Fujiyama A."/>
            <person name="Inagaki F."/>
            <person name="Takami H."/>
        </authorList>
    </citation>
    <scope>NUCLEOTIDE SEQUENCE</scope>
    <source>
        <strain evidence="1">Expedition CK06-06</strain>
    </source>
</reference>
<sequence>PSAEQQNDMDFMLSGIGEIFSLIVYAHLIIENAPIYNIDDDTLDQIFDFLVRDFSKYALNLYHKSGTTPKQMEFCLKMIKKPNVDEERFKRVWNKVHSLKDAYQMELRPFSPQNQIFHL</sequence>
<comment type="caution">
    <text evidence="1">The sequence shown here is derived from an EMBL/GenBank/DDBJ whole genome shotgun (WGS) entry which is preliminary data.</text>
</comment>
<accession>X1B1K8</accession>
<organism evidence="1">
    <name type="scientific">marine sediment metagenome</name>
    <dbReference type="NCBI Taxonomy" id="412755"/>
    <lineage>
        <taxon>unclassified sequences</taxon>
        <taxon>metagenomes</taxon>
        <taxon>ecological metagenomes</taxon>
    </lineage>
</organism>
<evidence type="ECO:0000313" key="1">
    <source>
        <dbReference type="EMBL" id="GAG88830.1"/>
    </source>
</evidence>
<name>X1B1K8_9ZZZZ</name>
<dbReference type="AlphaFoldDB" id="X1B1K8"/>
<gene>
    <name evidence="1" type="ORF">S01H4_24910</name>
</gene>